<gene>
    <name evidence="1" type="ORF">NW209_13380</name>
</gene>
<evidence type="ECO:0000313" key="1">
    <source>
        <dbReference type="EMBL" id="MCR8874989.1"/>
    </source>
</evidence>
<dbReference type="AlphaFoldDB" id="A0AAW5NAQ8"/>
<evidence type="ECO:0008006" key="3">
    <source>
        <dbReference type="Google" id="ProtNLM"/>
    </source>
</evidence>
<name>A0AAW5NAQ8_9BACT</name>
<reference evidence="1 2" key="1">
    <citation type="submission" date="2022-08" db="EMBL/GenBank/DDBJ databases">
        <authorList>
            <person name="Zeman M."/>
            <person name="Kubasova T."/>
        </authorList>
    </citation>
    <scope>NUCLEOTIDE SEQUENCE [LARGE SCALE GENOMIC DNA]</scope>
    <source>
        <strain evidence="1 2">ET62</strain>
    </source>
</reference>
<organism evidence="1 2">
    <name type="scientific">Phocaeicola barnesiae</name>
    <dbReference type="NCBI Taxonomy" id="376804"/>
    <lineage>
        <taxon>Bacteria</taxon>
        <taxon>Pseudomonadati</taxon>
        <taxon>Bacteroidota</taxon>
        <taxon>Bacteroidia</taxon>
        <taxon>Bacteroidales</taxon>
        <taxon>Bacteroidaceae</taxon>
        <taxon>Phocaeicola</taxon>
    </lineage>
</organism>
<dbReference type="Proteomes" id="UP001204579">
    <property type="component" value="Unassembled WGS sequence"/>
</dbReference>
<protein>
    <recommendedName>
        <fullName evidence="3">PH domain-containing protein</fullName>
    </recommendedName>
</protein>
<proteinExistence type="predicted"/>
<keyword evidence="2" id="KW-1185">Reference proteome</keyword>
<evidence type="ECO:0000313" key="2">
    <source>
        <dbReference type="Proteomes" id="UP001204579"/>
    </source>
</evidence>
<comment type="caution">
    <text evidence="1">The sequence shown here is derived from an EMBL/GenBank/DDBJ whole genome shotgun (WGS) entry which is preliminary data.</text>
</comment>
<sequence length="117" mass="13484">MWIGVIIVIFAFILVAWSTDSYYGLIPIIFPILLLIDELLAKVQVQENGDIWLKRGFSGSVKAYGVIRVARRKKAFFRGRIVVYYTKGFISFDLADEEGFLRYAKELNPRAIFVDEN</sequence>
<dbReference type="EMBL" id="JANRHJ010000017">
    <property type="protein sequence ID" value="MCR8874989.1"/>
    <property type="molecule type" value="Genomic_DNA"/>
</dbReference>
<dbReference type="RefSeq" id="WP_235300739.1">
    <property type="nucleotide sequence ID" value="NZ_JADYTI010000011.1"/>
</dbReference>
<accession>A0AAW5NAQ8</accession>